<organism evidence="1 2">
    <name type="scientific">Jimgerdemannia flammicorona</name>
    <dbReference type="NCBI Taxonomy" id="994334"/>
    <lineage>
        <taxon>Eukaryota</taxon>
        <taxon>Fungi</taxon>
        <taxon>Fungi incertae sedis</taxon>
        <taxon>Mucoromycota</taxon>
        <taxon>Mucoromycotina</taxon>
        <taxon>Endogonomycetes</taxon>
        <taxon>Endogonales</taxon>
        <taxon>Endogonaceae</taxon>
        <taxon>Jimgerdemannia</taxon>
    </lineage>
</organism>
<sequence length="117" mass="13511">MVRHRSDKSQLCIPSPPHTQYTMSAAPVSRTYVLHLYRTMLRNAGRFSSYNFRDYAARRTRDGFRAHAGETNPERVAELVCKAEKDLKVLERQSFVNSMYAGEKLVVEDMKRKSLAN</sequence>
<dbReference type="PANTHER" id="PTHR13166">
    <property type="entry name" value="PROTEIN C6ORF149"/>
    <property type="match status" value="1"/>
</dbReference>
<dbReference type="GO" id="GO:0005739">
    <property type="term" value="C:mitochondrion"/>
    <property type="evidence" value="ECO:0007669"/>
    <property type="project" value="TreeGrafter"/>
</dbReference>
<dbReference type="PANTHER" id="PTHR13166:SF7">
    <property type="entry name" value="LYR MOTIF-CONTAINING PROTEIN 4"/>
    <property type="match status" value="1"/>
</dbReference>
<comment type="caution">
    <text evidence="1">The sequence shown here is derived from an EMBL/GenBank/DDBJ whole genome shotgun (WGS) entry which is preliminary data.</text>
</comment>
<dbReference type="Proteomes" id="UP000268093">
    <property type="component" value="Unassembled WGS sequence"/>
</dbReference>
<protein>
    <submittedName>
        <fullName evidence="1">Uncharacterized protein</fullName>
    </submittedName>
</protein>
<keyword evidence="2" id="KW-1185">Reference proteome</keyword>
<evidence type="ECO:0000313" key="2">
    <source>
        <dbReference type="Proteomes" id="UP000268093"/>
    </source>
</evidence>
<evidence type="ECO:0000313" key="1">
    <source>
        <dbReference type="EMBL" id="RUO96760.1"/>
    </source>
</evidence>
<dbReference type="Pfam" id="PF05347">
    <property type="entry name" value="Complex1_LYR"/>
    <property type="match status" value="1"/>
</dbReference>
<dbReference type="InterPro" id="IPR051522">
    <property type="entry name" value="ISC_assembly_LYR"/>
</dbReference>
<proteinExistence type="predicted"/>
<dbReference type="CDD" id="cd20264">
    <property type="entry name" value="Complex1_LYR_LYRM4"/>
    <property type="match status" value="1"/>
</dbReference>
<dbReference type="InterPro" id="IPR008011">
    <property type="entry name" value="Complex1_LYR_dom"/>
</dbReference>
<gene>
    <name evidence="1" type="ORF">BC936DRAFT_141489</name>
</gene>
<dbReference type="OrthoDB" id="68056at2759"/>
<dbReference type="GO" id="GO:1990221">
    <property type="term" value="C:L-cysteine desulfurase complex"/>
    <property type="evidence" value="ECO:0007669"/>
    <property type="project" value="TreeGrafter"/>
</dbReference>
<dbReference type="EMBL" id="RBNI01019796">
    <property type="protein sequence ID" value="RUO96760.1"/>
    <property type="molecule type" value="Genomic_DNA"/>
</dbReference>
<dbReference type="InterPro" id="IPR045297">
    <property type="entry name" value="Complex1_LYR_LYRM4"/>
</dbReference>
<dbReference type="GO" id="GO:0016226">
    <property type="term" value="P:iron-sulfur cluster assembly"/>
    <property type="evidence" value="ECO:0007669"/>
    <property type="project" value="InterPro"/>
</dbReference>
<reference evidence="1 2" key="1">
    <citation type="journal article" date="2018" name="New Phytol.">
        <title>Phylogenomics of Endogonaceae and evolution of mycorrhizas within Mucoromycota.</title>
        <authorList>
            <person name="Chang Y."/>
            <person name="Desiro A."/>
            <person name="Na H."/>
            <person name="Sandor L."/>
            <person name="Lipzen A."/>
            <person name="Clum A."/>
            <person name="Barry K."/>
            <person name="Grigoriev I.V."/>
            <person name="Martin F.M."/>
            <person name="Stajich J.E."/>
            <person name="Smith M.E."/>
            <person name="Bonito G."/>
            <person name="Spatafora J.W."/>
        </authorList>
    </citation>
    <scope>NUCLEOTIDE SEQUENCE [LARGE SCALE GENOMIC DNA]</scope>
    <source>
        <strain evidence="1 2">GMNB39</strain>
    </source>
</reference>
<name>A0A433A233_9FUNG</name>
<accession>A0A433A233</accession>